<proteinExistence type="predicted"/>
<name>A0A5D2FX12_GOSDA</name>
<evidence type="ECO:0000313" key="2">
    <source>
        <dbReference type="Proteomes" id="UP000323506"/>
    </source>
</evidence>
<organism evidence="1 2">
    <name type="scientific">Gossypium darwinii</name>
    <name type="common">Darwin's cotton</name>
    <name type="synonym">Gossypium barbadense var. darwinii</name>
    <dbReference type="NCBI Taxonomy" id="34276"/>
    <lineage>
        <taxon>Eukaryota</taxon>
        <taxon>Viridiplantae</taxon>
        <taxon>Streptophyta</taxon>
        <taxon>Embryophyta</taxon>
        <taxon>Tracheophyta</taxon>
        <taxon>Spermatophyta</taxon>
        <taxon>Magnoliopsida</taxon>
        <taxon>eudicotyledons</taxon>
        <taxon>Gunneridae</taxon>
        <taxon>Pentapetalae</taxon>
        <taxon>rosids</taxon>
        <taxon>malvids</taxon>
        <taxon>Malvales</taxon>
        <taxon>Malvaceae</taxon>
        <taxon>Malvoideae</taxon>
        <taxon>Gossypium</taxon>
    </lineage>
</organism>
<dbReference type="AlphaFoldDB" id="A0A5D2FX12"/>
<gene>
    <name evidence="1" type="ORF">ES288_A07G131100v1</name>
</gene>
<evidence type="ECO:0000313" key="1">
    <source>
        <dbReference type="EMBL" id="TYH09858.1"/>
    </source>
</evidence>
<protein>
    <recommendedName>
        <fullName evidence="3">RNase H type-1 domain-containing protein</fullName>
    </recommendedName>
</protein>
<dbReference type="EMBL" id="CM017694">
    <property type="protein sequence ID" value="TYH09858.1"/>
    <property type="molecule type" value="Genomic_DNA"/>
</dbReference>
<reference evidence="1 2" key="1">
    <citation type="submission" date="2019-06" db="EMBL/GenBank/DDBJ databases">
        <title>WGS assembly of Gossypium darwinii.</title>
        <authorList>
            <person name="Chen Z.J."/>
            <person name="Sreedasyam A."/>
            <person name="Ando A."/>
            <person name="Song Q."/>
            <person name="De L."/>
            <person name="Hulse-Kemp A."/>
            <person name="Ding M."/>
            <person name="Ye W."/>
            <person name="Kirkbride R."/>
            <person name="Jenkins J."/>
            <person name="Plott C."/>
            <person name="Lovell J."/>
            <person name="Lin Y.-M."/>
            <person name="Vaughn R."/>
            <person name="Liu B."/>
            <person name="Li W."/>
            <person name="Simpson S."/>
            <person name="Scheffler B."/>
            <person name="Saski C."/>
            <person name="Grover C."/>
            <person name="Hu G."/>
            <person name="Conover J."/>
            <person name="Carlson J."/>
            <person name="Shu S."/>
            <person name="Boston L."/>
            <person name="Williams M."/>
            <person name="Peterson D."/>
            <person name="Mcgee K."/>
            <person name="Jones D."/>
            <person name="Wendel J."/>
            <person name="Stelly D."/>
            <person name="Grimwood J."/>
            <person name="Schmutz J."/>
        </authorList>
    </citation>
    <scope>NUCLEOTIDE SEQUENCE [LARGE SCALE GENOMIC DNA]</scope>
    <source>
        <strain evidence="1">1808015.09</strain>
    </source>
</reference>
<evidence type="ECO:0008006" key="3">
    <source>
        <dbReference type="Google" id="ProtNLM"/>
    </source>
</evidence>
<accession>A0A5D2FX12</accession>
<keyword evidence="2" id="KW-1185">Reference proteome</keyword>
<sequence>MFFSCDISWNIWQYSSAFRGIQMVNPIASFSFTDECMLSKNLSVVLENVLLRCCLVMWLTRNDIIFRRKVLDCMKLIDVIKIRLGNVADFFSAPSKFCPPIKSKSFLQVKWEPPPCGFVKFNIDSAVNHCLGPGGIGCILWEADGKMLVSFSNHIEEVDLIEVELVVVKEVLSIFFASRCRTITN</sequence>
<dbReference type="PANTHER" id="PTHR47723:SF19">
    <property type="entry name" value="POLYNUCLEOTIDYL TRANSFERASE, RIBONUCLEASE H-LIKE SUPERFAMILY PROTEIN"/>
    <property type="match status" value="1"/>
</dbReference>
<dbReference type="PANTHER" id="PTHR47723">
    <property type="entry name" value="OS05G0353850 PROTEIN"/>
    <property type="match status" value="1"/>
</dbReference>
<dbReference type="InterPro" id="IPR053151">
    <property type="entry name" value="RNase_H-like"/>
</dbReference>
<dbReference type="Proteomes" id="UP000323506">
    <property type="component" value="Chromosome A07"/>
</dbReference>